<organism evidence="2 3">
    <name type="scientific">Fodinicola feengrottensis</name>
    <dbReference type="NCBI Taxonomy" id="435914"/>
    <lineage>
        <taxon>Bacteria</taxon>
        <taxon>Bacillati</taxon>
        <taxon>Actinomycetota</taxon>
        <taxon>Actinomycetes</taxon>
        <taxon>Mycobacteriales</taxon>
        <taxon>Fodinicola</taxon>
    </lineage>
</organism>
<reference evidence="2 3" key="1">
    <citation type="journal article" date="2019" name="Int. J. Syst. Evol. Microbiol.">
        <title>The Global Catalogue of Microorganisms (GCM) 10K type strain sequencing project: providing services to taxonomists for standard genome sequencing and annotation.</title>
        <authorList>
            <consortium name="The Broad Institute Genomics Platform"/>
            <consortium name="The Broad Institute Genome Sequencing Center for Infectious Disease"/>
            <person name="Wu L."/>
            <person name="Ma J."/>
        </authorList>
    </citation>
    <scope>NUCLEOTIDE SEQUENCE [LARGE SCALE GENOMIC DNA]</scope>
    <source>
        <strain evidence="2 3">JCM 14718</strain>
    </source>
</reference>
<evidence type="ECO:0000256" key="1">
    <source>
        <dbReference type="SAM" id="MobiDB-lite"/>
    </source>
</evidence>
<feature type="compositionally biased region" description="Basic and acidic residues" evidence="1">
    <location>
        <begin position="38"/>
        <end position="51"/>
    </location>
</feature>
<evidence type="ECO:0000313" key="3">
    <source>
        <dbReference type="Proteomes" id="UP001500618"/>
    </source>
</evidence>
<dbReference type="Proteomes" id="UP001500618">
    <property type="component" value="Unassembled WGS sequence"/>
</dbReference>
<gene>
    <name evidence="2" type="ORF">GCM10009765_41590</name>
</gene>
<sequence>MGSPSSLAVKTSFNMCQLRSLATACAYEPQALAELARKGDKRARPLVRDTNDIDLPP</sequence>
<evidence type="ECO:0000313" key="2">
    <source>
        <dbReference type="EMBL" id="GAA1687792.1"/>
    </source>
</evidence>
<proteinExistence type="predicted"/>
<accession>A0ABN2HH00</accession>
<keyword evidence="3" id="KW-1185">Reference proteome</keyword>
<dbReference type="EMBL" id="BAAANY010000015">
    <property type="protein sequence ID" value="GAA1687792.1"/>
    <property type="molecule type" value="Genomic_DNA"/>
</dbReference>
<protein>
    <submittedName>
        <fullName evidence="2">Uncharacterized protein</fullName>
    </submittedName>
</protein>
<comment type="caution">
    <text evidence="2">The sequence shown here is derived from an EMBL/GenBank/DDBJ whole genome shotgun (WGS) entry which is preliminary data.</text>
</comment>
<feature type="region of interest" description="Disordered" evidence="1">
    <location>
        <begin position="38"/>
        <end position="57"/>
    </location>
</feature>
<name>A0ABN2HH00_9ACTN</name>